<protein>
    <recommendedName>
        <fullName evidence="1">Peptidase M20 domain-containing protein 2</fullName>
    </recommendedName>
</protein>
<sequence length="391" mass="42298">MNLVAALKSGLDVHKDQAFQLNYAIANDPELSGEEFHACQRYVDACRALGMAVEENFTGQKTAFRAVVSRSPKAVLKIALLAEYDALPGVGHGCGHSANGAMSLLAAAALKDLKDLPVDVDLIGTPDEELRGGKVIMCEHGVFHDYDLAVMVHISPTKTNANSHFLALDDYRIAFHGQTAHAAGEPWNGRNALNGAMLALHGIDMLRQHVRPETRIGSYIVDGGRASNVVPDYAEVECCIRHSERAYLDTVVEKVMKCFEGAAIATETTYDVRQMGEKFDNMVWNETATQAAEQVLSDMGIAYEAPKDCGSSDVGNVSHQCPALHLHLALGDVPMPEHSVEIANAVKDPAIEPIIVRGAEIMGRLAILLGSDETRCQAMMDEFKGHVAVRV</sequence>
<feature type="domain" description="Peptidase M20 dimerisation" evidence="2">
    <location>
        <begin position="171"/>
        <end position="262"/>
    </location>
</feature>
<evidence type="ECO:0000313" key="3">
    <source>
        <dbReference type="EMBL" id="MCQ5342178.1"/>
    </source>
</evidence>
<dbReference type="RefSeq" id="WP_062413038.1">
    <property type="nucleotide sequence ID" value="NZ_JAJCIO010000020.1"/>
</dbReference>
<dbReference type="InterPro" id="IPR002933">
    <property type="entry name" value="Peptidase_M20"/>
</dbReference>
<dbReference type="Proteomes" id="UP001206692">
    <property type="component" value="Unassembled WGS sequence"/>
</dbReference>
<dbReference type="SUPFAM" id="SSF53187">
    <property type="entry name" value="Zn-dependent exopeptidases"/>
    <property type="match status" value="1"/>
</dbReference>
<keyword evidence="4" id="KW-1185">Reference proteome</keyword>
<evidence type="ECO:0000256" key="1">
    <source>
        <dbReference type="PIRNR" id="PIRNR037226"/>
    </source>
</evidence>
<comment type="caution">
    <text evidence="3">The sequence shown here is derived from an EMBL/GenBank/DDBJ whole genome shotgun (WGS) entry which is preliminary data.</text>
</comment>
<dbReference type="InterPro" id="IPR017439">
    <property type="entry name" value="Amidohydrolase"/>
</dbReference>
<gene>
    <name evidence="3" type="ORF">NE675_03900</name>
</gene>
<dbReference type="Gene3D" id="3.40.630.10">
    <property type="entry name" value="Zn peptidases"/>
    <property type="match status" value="1"/>
</dbReference>
<dbReference type="Gene3D" id="3.30.70.360">
    <property type="match status" value="1"/>
</dbReference>
<organism evidence="3 4">
    <name type="scientific">Megasphaera massiliensis</name>
    <dbReference type="NCBI Taxonomy" id="1232428"/>
    <lineage>
        <taxon>Bacteria</taxon>
        <taxon>Bacillati</taxon>
        <taxon>Bacillota</taxon>
        <taxon>Negativicutes</taxon>
        <taxon>Veillonellales</taxon>
        <taxon>Veillonellaceae</taxon>
        <taxon>Megasphaera</taxon>
    </lineage>
</organism>
<dbReference type="InterPro" id="IPR052030">
    <property type="entry name" value="Peptidase_M20/M20A_hydrolases"/>
</dbReference>
<dbReference type="InterPro" id="IPR036264">
    <property type="entry name" value="Bact_exopeptidase_dim_dom"/>
</dbReference>
<dbReference type="PIRSF" id="PIRSF037226">
    <property type="entry name" value="Amidohydrolase_ACY1L2_prd"/>
    <property type="match status" value="1"/>
</dbReference>
<dbReference type="SUPFAM" id="SSF55031">
    <property type="entry name" value="Bacterial exopeptidase dimerisation domain"/>
    <property type="match status" value="1"/>
</dbReference>
<dbReference type="Pfam" id="PF07687">
    <property type="entry name" value="M20_dimer"/>
    <property type="match status" value="1"/>
</dbReference>
<accession>A0ABT1SQM9</accession>
<dbReference type="PANTHER" id="PTHR30575:SF0">
    <property type="entry name" value="XAA-ARG DIPEPTIDASE"/>
    <property type="match status" value="1"/>
</dbReference>
<comment type="similarity">
    <text evidence="1">Belongs to the peptidase M20A family.</text>
</comment>
<evidence type="ECO:0000313" key="4">
    <source>
        <dbReference type="Proteomes" id="UP001206692"/>
    </source>
</evidence>
<dbReference type="InterPro" id="IPR011650">
    <property type="entry name" value="Peptidase_M20_dimer"/>
</dbReference>
<proteinExistence type="inferred from homology"/>
<dbReference type="Pfam" id="PF01546">
    <property type="entry name" value="Peptidase_M20"/>
    <property type="match status" value="1"/>
</dbReference>
<reference evidence="3 4" key="1">
    <citation type="submission" date="2022-06" db="EMBL/GenBank/DDBJ databases">
        <title>Isolation of gut microbiota from human fecal samples.</title>
        <authorList>
            <person name="Pamer E.G."/>
            <person name="Barat B."/>
            <person name="Waligurski E."/>
            <person name="Medina S."/>
            <person name="Paddock L."/>
            <person name="Mostad J."/>
        </authorList>
    </citation>
    <scope>NUCLEOTIDE SEQUENCE [LARGE SCALE GENOMIC DNA]</scope>
    <source>
        <strain evidence="3 4">DFI.1.1</strain>
    </source>
</reference>
<name>A0ABT1SQM9_9FIRM</name>
<dbReference type="EMBL" id="JANGEW010000005">
    <property type="protein sequence ID" value="MCQ5342178.1"/>
    <property type="molecule type" value="Genomic_DNA"/>
</dbReference>
<dbReference type="InterPro" id="IPR017144">
    <property type="entry name" value="Xaa-Arg_dipeptidase"/>
</dbReference>
<dbReference type="NCBIfam" id="TIGR01891">
    <property type="entry name" value="amidohydrolases"/>
    <property type="match status" value="1"/>
</dbReference>
<dbReference type="PANTHER" id="PTHR30575">
    <property type="entry name" value="PEPTIDASE M20"/>
    <property type="match status" value="1"/>
</dbReference>
<evidence type="ECO:0000259" key="2">
    <source>
        <dbReference type="Pfam" id="PF07687"/>
    </source>
</evidence>